<dbReference type="OrthoDB" id="9793825at2"/>
<dbReference type="STRING" id="366602.Caul_4300"/>
<dbReference type="PANTHER" id="PTHR43313:SF1">
    <property type="entry name" value="3BETA-HYDROXYSTEROID DEHYDROGENASE DHS-16"/>
    <property type="match status" value="1"/>
</dbReference>
<dbReference type="InterPro" id="IPR036291">
    <property type="entry name" value="NAD(P)-bd_dom_sf"/>
</dbReference>
<evidence type="ECO:0000256" key="1">
    <source>
        <dbReference type="RuleBase" id="RU000363"/>
    </source>
</evidence>
<proteinExistence type="inferred from homology"/>
<dbReference type="HOGENOM" id="CLU_010194_2_9_5"/>
<dbReference type="Gene3D" id="3.40.50.720">
    <property type="entry name" value="NAD(P)-binding Rossmann-like Domain"/>
    <property type="match status" value="1"/>
</dbReference>
<organism evidence="2">
    <name type="scientific">Caulobacter sp. (strain K31)</name>
    <dbReference type="NCBI Taxonomy" id="366602"/>
    <lineage>
        <taxon>Bacteria</taxon>
        <taxon>Pseudomonadati</taxon>
        <taxon>Pseudomonadota</taxon>
        <taxon>Alphaproteobacteria</taxon>
        <taxon>Caulobacterales</taxon>
        <taxon>Caulobacteraceae</taxon>
        <taxon>Caulobacter</taxon>
    </lineage>
</organism>
<gene>
    <name evidence="2" type="ordered locus">Caul_4300</name>
</gene>
<dbReference type="KEGG" id="cak:Caul_4300"/>
<dbReference type="PRINTS" id="PR00081">
    <property type="entry name" value="GDHRDH"/>
</dbReference>
<dbReference type="InterPro" id="IPR002347">
    <property type="entry name" value="SDR_fam"/>
</dbReference>
<dbReference type="InterPro" id="IPR020904">
    <property type="entry name" value="Sc_DH/Rdtase_CS"/>
</dbReference>
<dbReference type="GO" id="GO:0016491">
    <property type="term" value="F:oxidoreductase activity"/>
    <property type="evidence" value="ECO:0007669"/>
    <property type="project" value="TreeGrafter"/>
</dbReference>
<dbReference type="PRINTS" id="PR00080">
    <property type="entry name" value="SDRFAMILY"/>
</dbReference>
<accession>B0SZ91</accession>
<name>B0SZ91_CAUSK</name>
<dbReference type="EMBL" id="CP000927">
    <property type="protein sequence ID" value="ABZ73420.1"/>
    <property type="molecule type" value="Genomic_DNA"/>
</dbReference>
<comment type="similarity">
    <text evidence="1">Belongs to the short-chain dehydrogenases/reductases (SDR) family.</text>
</comment>
<dbReference type="eggNOG" id="COG4221">
    <property type="taxonomic scope" value="Bacteria"/>
</dbReference>
<dbReference type="PROSITE" id="PS00061">
    <property type="entry name" value="ADH_SHORT"/>
    <property type="match status" value="1"/>
</dbReference>
<sequence>MSTKKSVVVTGVSTGIGWAVTKVLTQRGFHVFGSVRKAADGERLVAAFGDAVTPLVFDVTDETAVREAAAQVEAALGGATLAGLVNNAGIAVAGPLLHLPVDEFRKQLEVNLTGVVIATQAFAPLVGARGTAPKDPGRIVNIGSVGGRNANPFMAPYCTTKFGLEGMSESLRRELLPFGVDVVVVAPGAVATPIWDKADETDTAAYAHTIYAPALDRLRAYMLSIGKSGLPAERIGEVVHTALTAARPKVRYTVSPQPMQTLMADLLPKRTLDRIVGKRLGLLPG</sequence>
<dbReference type="Pfam" id="PF00106">
    <property type="entry name" value="adh_short"/>
    <property type="match status" value="1"/>
</dbReference>
<dbReference type="GO" id="GO:0008202">
    <property type="term" value="P:steroid metabolic process"/>
    <property type="evidence" value="ECO:0007669"/>
    <property type="project" value="TreeGrafter"/>
</dbReference>
<evidence type="ECO:0000313" key="2">
    <source>
        <dbReference type="EMBL" id="ABZ73420.1"/>
    </source>
</evidence>
<reference evidence="2" key="1">
    <citation type="submission" date="2008-01" db="EMBL/GenBank/DDBJ databases">
        <title>Complete sequence of chromosome of Caulobacter sp. K31.</title>
        <authorList>
            <consortium name="US DOE Joint Genome Institute"/>
            <person name="Copeland A."/>
            <person name="Lucas S."/>
            <person name="Lapidus A."/>
            <person name="Barry K."/>
            <person name="Glavina del Rio T."/>
            <person name="Dalin E."/>
            <person name="Tice H."/>
            <person name="Pitluck S."/>
            <person name="Bruce D."/>
            <person name="Goodwin L."/>
            <person name="Thompson L.S."/>
            <person name="Brettin T."/>
            <person name="Detter J.C."/>
            <person name="Han C."/>
            <person name="Schmutz J."/>
            <person name="Larimer F."/>
            <person name="Land M."/>
            <person name="Hauser L."/>
            <person name="Kyrpides N."/>
            <person name="Kim E."/>
            <person name="Stephens C."/>
            <person name="Richardson P."/>
        </authorList>
    </citation>
    <scope>NUCLEOTIDE SEQUENCE [LARGE SCALE GENOMIC DNA]</scope>
    <source>
        <strain evidence="2">K31</strain>
    </source>
</reference>
<dbReference type="AlphaFoldDB" id="B0SZ91"/>
<protein>
    <submittedName>
        <fullName evidence="2">Short-chain dehydrogenase/reductase SDR</fullName>
    </submittedName>
</protein>
<dbReference type="SUPFAM" id="SSF51735">
    <property type="entry name" value="NAD(P)-binding Rossmann-fold domains"/>
    <property type="match status" value="1"/>
</dbReference>
<dbReference type="PANTHER" id="PTHR43313">
    <property type="entry name" value="SHORT-CHAIN DEHYDROGENASE/REDUCTASE FAMILY 9C"/>
    <property type="match status" value="1"/>
</dbReference>